<dbReference type="PROSITE" id="PS50092">
    <property type="entry name" value="TSP1"/>
    <property type="match status" value="1"/>
</dbReference>
<dbReference type="SUPFAM" id="SSF82895">
    <property type="entry name" value="TSP-1 type 1 repeat"/>
    <property type="match status" value="1"/>
</dbReference>
<dbReference type="Proteomes" id="UP000277928">
    <property type="component" value="Unassembled WGS sequence"/>
</dbReference>
<dbReference type="InterPro" id="IPR036383">
    <property type="entry name" value="TSP1_rpt_sf"/>
</dbReference>
<organism evidence="2 3">
    <name type="scientific">Litomosoides sigmodontis</name>
    <name type="common">Filarial nematode worm</name>
    <dbReference type="NCBI Taxonomy" id="42156"/>
    <lineage>
        <taxon>Eukaryota</taxon>
        <taxon>Metazoa</taxon>
        <taxon>Ecdysozoa</taxon>
        <taxon>Nematoda</taxon>
        <taxon>Chromadorea</taxon>
        <taxon>Rhabditida</taxon>
        <taxon>Spirurina</taxon>
        <taxon>Spiruromorpha</taxon>
        <taxon>Filarioidea</taxon>
        <taxon>Onchocercidae</taxon>
        <taxon>Litomosoides</taxon>
    </lineage>
</organism>
<dbReference type="OrthoDB" id="5876856at2759"/>
<dbReference type="Gene3D" id="2.20.100.10">
    <property type="entry name" value="Thrombospondin type-1 (TSP1) repeat"/>
    <property type="match status" value="1"/>
</dbReference>
<keyword evidence="3" id="KW-1185">Reference proteome</keyword>
<dbReference type="SMART" id="SM00209">
    <property type="entry name" value="TSP1"/>
    <property type="match status" value="1"/>
</dbReference>
<reference evidence="2 3" key="1">
    <citation type="submission" date="2018-08" db="EMBL/GenBank/DDBJ databases">
        <authorList>
            <person name="Laetsch R D."/>
            <person name="Stevens L."/>
            <person name="Kumar S."/>
            <person name="Blaxter L. M."/>
        </authorList>
    </citation>
    <scope>NUCLEOTIDE SEQUENCE [LARGE SCALE GENOMIC DNA]</scope>
</reference>
<protein>
    <recommendedName>
        <fullName evidence="1">C6 domain-containing protein</fullName>
    </recommendedName>
</protein>
<evidence type="ECO:0000313" key="3">
    <source>
        <dbReference type="Proteomes" id="UP000277928"/>
    </source>
</evidence>
<sequence>ILTTVPPEITMQMPTGSATPSSCTTCKNLKATKIAGLKPNEISGPLAIEYSTQADGCRVANIVCGGFKGGGTARIYFNERIFLSDITGQAEVELICRSDSQWRAFESAIVVTSVSCVVIDQMTVPPADSPKVISTSSPFMLISTISMRCSAQWGLWGPWSTCSDICGAFGSRQRFRGCERTSHDCFCPGSISDSEYCNFQPCLYPRSACRQNHIVSAVNQKFVCTPMP</sequence>
<accession>A0A3P7LXD0</accession>
<gene>
    <name evidence="2" type="ORF">NLS_LOCUS9593</name>
</gene>
<proteinExistence type="predicted"/>
<dbReference type="Pfam" id="PF01681">
    <property type="entry name" value="C6"/>
    <property type="match status" value="1"/>
</dbReference>
<dbReference type="InterPro" id="IPR002601">
    <property type="entry name" value="C6_domain"/>
</dbReference>
<evidence type="ECO:0000313" key="2">
    <source>
        <dbReference type="EMBL" id="VDM92028.1"/>
    </source>
</evidence>
<dbReference type="STRING" id="42156.A0A3P7LXD0"/>
<feature type="domain" description="C6" evidence="1">
    <location>
        <begin position="23"/>
        <end position="116"/>
    </location>
</feature>
<dbReference type="EMBL" id="UYRX01001731">
    <property type="protein sequence ID" value="VDM92028.1"/>
    <property type="molecule type" value="Genomic_DNA"/>
</dbReference>
<feature type="non-terminal residue" evidence="2">
    <location>
        <position position="1"/>
    </location>
</feature>
<dbReference type="SMART" id="SM01048">
    <property type="entry name" value="C6"/>
    <property type="match status" value="1"/>
</dbReference>
<dbReference type="Pfam" id="PF00090">
    <property type="entry name" value="TSP_1"/>
    <property type="match status" value="1"/>
</dbReference>
<evidence type="ECO:0000259" key="1">
    <source>
        <dbReference type="SMART" id="SM01048"/>
    </source>
</evidence>
<dbReference type="PANTHER" id="PTHR31507">
    <property type="entry name" value="PROTEIN CBG15923"/>
    <property type="match status" value="1"/>
</dbReference>
<dbReference type="AlphaFoldDB" id="A0A3P7LXD0"/>
<name>A0A3P7LXD0_LITSI</name>
<dbReference type="PANTHER" id="PTHR31507:SF10">
    <property type="entry name" value="SHKT DOMAIN-CONTAINING PROTEIN"/>
    <property type="match status" value="1"/>
</dbReference>
<dbReference type="InterPro" id="IPR000884">
    <property type="entry name" value="TSP1_rpt"/>
</dbReference>